<evidence type="ECO:0000313" key="19">
    <source>
        <dbReference type="Ensembl" id="ENSACAP00000006129.3"/>
    </source>
</evidence>
<dbReference type="PROSITE" id="PS00411">
    <property type="entry name" value="KINESIN_MOTOR_1"/>
    <property type="match status" value="1"/>
</dbReference>
<evidence type="ECO:0000256" key="6">
    <source>
        <dbReference type="ARBA" id="ARBA00022701"/>
    </source>
</evidence>
<dbReference type="PANTHER" id="PTHR47117:SF7">
    <property type="entry name" value="KINESIN-LIKE PROTEIN KIF14"/>
    <property type="match status" value="1"/>
</dbReference>
<dbReference type="GO" id="GO:0005886">
    <property type="term" value="C:plasma membrane"/>
    <property type="evidence" value="ECO:0007669"/>
    <property type="project" value="Ensembl"/>
</dbReference>
<dbReference type="Bgee" id="ENSACAG00000006242">
    <property type="expression patterns" value="Expressed in forelimb bud and 7 other cell types or tissues"/>
</dbReference>
<evidence type="ECO:0000256" key="7">
    <source>
        <dbReference type="ARBA" id="ARBA00022741"/>
    </source>
</evidence>
<keyword evidence="20" id="KW-1185">Reference proteome</keyword>
<dbReference type="SMART" id="SM00129">
    <property type="entry name" value="KISc"/>
    <property type="match status" value="1"/>
</dbReference>
<dbReference type="GO" id="GO:0005737">
    <property type="term" value="C:cytoplasm"/>
    <property type="evidence" value="ECO:0000318"/>
    <property type="project" value="GO_Central"/>
</dbReference>
<dbReference type="GO" id="GO:0001558">
    <property type="term" value="P:regulation of cell growth"/>
    <property type="evidence" value="ECO:0007669"/>
    <property type="project" value="Ensembl"/>
</dbReference>
<dbReference type="GO" id="GO:0034446">
    <property type="term" value="P:substrate adhesion-dependent cell spreading"/>
    <property type="evidence" value="ECO:0007669"/>
    <property type="project" value="Ensembl"/>
</dbReference>
<evidence type="ECO:0000256" key="13">
    <source>
        <dbReference type="ARBA" id="ARBA00064520"/>
    </source>
</evidence>
<evidence type="ECO:0000313" key="20">
    <source>
        <dbReference type="Proteomes" id="UP000001646"/>
    </source>
</evidence>
<dbReference type="InterPro" id="IPR027417">
    <property type="entry name" value="P-loop_NTPase"/>
</dbReference>
<dbReference type="GO" id="GO:0019901">
    <property type="term" value="F:protein kinase binding"/>
    <property type="evidence" value="ECO:0007669"/>
    <property type="project" value="Ensembl"/>
</dbReference>
<dbReference type="GO" id="GO:0051233">
    <property type="term" value="C:spindle midzone"/>
    <property type="evidence" value="ECO:0007669"/>
    <property type="project" value="Ensembl"/>
</dbReference>
<protein>
    <recommendedName>
        <fullName evidence="14">Kinesin-like protein KIF14</fullName>
    </recommendedName>
</protein>
<dbReference type="GO" id="GO:0031146">
    <property type="term" value="P:SCF-dependent proteasomal ubiquitin-dependent protein catabolic process"/>
    <property type="evidence" value="ECO:0007669"/>
    <property type="project" value="Ensembl"/>
</dbReference>
<dbReference type="GO" id="GO:0032487">
    <property type="term" value="P:regulation of Rap protein signal transduction"/>
    <property type="evidence" value="ECO:0007669"/>
    <property type="project" value="Ensembl"/>
</dbReference>
<keyword evidence="4" id="KW-0963">Cytoplasm</keyword>
<keyword evidence="7 15" id="KW-0547">Nucleotide-binding</keyword>
<evidence type="ECO:0000256" key="9">
    <source>
        <dbReference type="ARBA" id="ARBA00023054"/>
    </source>
</evidence>
<evidence type="ECO:0000256" key="17">
    <source>
        <dbReference type="SAM" id="MobiDB-lite"/>
    </source>
</evidence>
<dbReference type="GO" id="GO:2000045">
    <property type="term" value="P:regulation of G1/S transition of mitotic cell cycle"/>
    <property type="evidence" value="ECO:0007669"/>
    <property type="project" value="Ensembl"/>
</dbReference>
<dbReference type="FunFam" id="2.60.200.20:FF:000020">
    <property type="entry name" value="Kinesin family member 14"/>
    <property type="match status" value="1"/>
</dbReference>
<reference evidence="19" key="1">
    <citation type="submission" date="2009-12" db="EMBL/GenBank/DDBJ databases">
        <title>The Genome Sequence of Anolis carolinensis (Green Anole Lizard).</title>
        <authorList>
            <consortium name="The Genome Sequencing Platform"/>
            <person name="Di Palma F."/>
            <person name="Alfoldi J."/>
            <person name="Heiman D."/>
            <person name="Young S."/>
            <person name="Grabherr M."/>
            <person name="Johnson J."/>
            <person name="Lander E.S."/>
            <person name="Lindblad-Toh K."/>
        </authorList>
    </citation>
    <scope>NUCLEOTIDE SEQUENCE [LARGE SCALE GENOMIC DNA]</scope>
    <source>
        <strain evidence="19">JBL SC #1</strain>
    </source>
</reference>
<dbReference type="Pfam" id="PF00498">
    <property type="entry name" value="FHA"/>
    <property type="match status" value="1"/>
</dbReference>
<reference evidence="19" key="2">
    <citation type="submission" date="2025-08" db="UniProtKB">
        <authorList>
            <consortium name="Ensembl"/>
        </authorList>
    </citation>
    <scope>IDENTIFICATION</scope>
</reference>
<keyword evidence="6" id="KW-0493">Microtubule</keyword>
<comment type="subcellular location">
    <subcellularLocation>
        <location evidence="2">Cytoplasm</location>
        <location evidence="2">Cytoskeleton</location>
        <location evidence="2">Spindle</location>
    </subcellularLocation>
    <subcellularLocation>
        <location evidence="3">Midbody</location>
    </subcellularLocation>
    <subcellularLocation>
        <location evidence="1">Nucleus</location>
    </subcellularLocation>
</comment>
<dbReference type="PANTHER" id="PTHR47117">
    <property type="entry name" value="STAR-RELATED LIPID TRANSFER PROTEIN 9"/>
    <property type="match status" value="1"/>
</dbReference>
<dbReference type="GO" id="GO:0021846">
    <property type="term" value="P:cell proliferation in forebrain"/>
    <property type="evidence" value="ECO:0007669"/>
    <property type="project" value="Ensembl"/>
</dbReference>
<evidence type="ECO:0000256" key="16">
    <source>
        <dbReference type="SAM" id="Coils"/>
    </source>
</evidence>
<dbReference type="Proteomes" id="UP000001646">
    <property type="component" value="Unplaced"/>
</dbReference>
<keyword evidence="11" id="KW-0206">Cytoskeleton</keyword>
<dbReference type="GO" id="GO:0003777">
    <property type="term" value="F:microtubule motor activity"/>
    <property type="evidence" value="ECO:0000318"/>
    <property type="project" value="GO_Central"/>
</dbReference>
<dbReference type="GO" id="GO:0008284">
    <property type="term" value="P:positive regulation of cell population proliferation"/>
    <property type="evidence" value="ECO:0007669"/>
    <property type="project" value="Ensembl"/>
</dbReference>
<feature type="binding site" evidence="15">
    <location>
        <begin position="439"/>
        <end position="446"/>
    </location>
    <ligand>
        <name>ATP</name>
        <dbReference type="ChEBI" id="CHEBI:30616"/>
    </ligand>
</feature>
<name>H9GB60_ANOCA</name>
<dbReference type="PRINTS" id="PR00380">
    <property type="entry name" value="KINESINHEAVY"/>
</dbReference>
<dbReference type="GO" id="GO:0007080">
    <property type="term" value="P:mitotic metaphase chromosome alignment"/>
    <property type="evidence" value="ECO:0007669"/>
    <property type="project" value="Ensembl"/>
</dbReference>
<dbReference type="InterPro" id="IPR019821">
    <property type="entry name" value="Kinesin_motor_CS"/>
</dbReference>
<dbReference type="GO" id="GO:0021772">
    <property type="term" value="P:olfactory bulb development"/>
    <property type="evidence" value="ECO:0007669"/>
    <property type="project" value="Ensembl"/>
</dbReference>
<evidence type="ECO:0000256" key="8">
    <source>
        <dbReference type="ARBA" id="ARBA00022840"/>
    </source>
</evidence>
<gene>
    <name evidence="19" type="primary">KIF14</name>
</gene>
<dbReference type="CDD" id="cd01365">
    <property type="entry name" value="KISc_KIF1A_KIF1B"/>
    <property type="match status" value="1"/>
</dbReference>
<keyword evidence="9 16" id="KW-0175">Coiled coil</keyword>
<dbReference type="eggNOG" id="KOG0245">
    <property type="taxonomic scope" value="Eukaryota"/>
</dbReference>
<feature type="domain" description="Kinesin motor" evidence="18">
    <location>
        <begin position="351"/>
        <end position="695"/>
    </location>
</feature>
<dbReference type="GO" id="GO:0032467">
    <property type="term" value="P:positive regulation of cytokinesis"/>
    <property type="evidence" value="ECO:0007669"/>
    <property type="project" value="Ensembl"/>
</dbReference>
<dbReference type="InterPro" id="IPR001752">
    <property type="entry name" value="Kinesin_motor_dom"/>
</dbReference>
<evidence type="ECO:0000256" key="2">
    <source>
        <dbReference type="ARBA" id="ARBA00004186"/>
    </source>
</evidence>
<dbReference type="GO" id="GO:0005524">
    <property type="term" value="F:ATP binding"/>
    <property type="evidence" value="ECO:0007669"/>
    <property type="project" value="UniProtKB-UniRule"/>
</dbReference>
<accession>H9GB60</accession>
<keyword evidence="10 15" id="KW-0505">Motor protein</keyword>
<dbReference type="GO" id="GO:0030165">
    <property type="term" value="F:PDZ domain binding"/>
    <property type="evidence" value="ECO:0007669"/>
    <property type="project" value="Ensembl"/>
</dbReference>
<dbReference type="GO" id="GO:0045184">
    <property type="term" value="P:establishment of protein localization"/>
    <property type="evidence" value="ECO:0007669"/>
    <property type="project" value="Ensembl"/>
</dbReference>
<dbReference type="CDD" id="cd22707">
    <property type="entry name" value="FHA_KIF14"/>
    <property type="match status" value="1"/>
</dbReference>
<evidence type="ECO:0000256" key="11">
    <source>
        <dbReference type="ARBA" id="ARBA00023212"/>
    </source>
</evidence>
<dbReference type="GO" id="GO:0010389">
    <property type="term" value="P:regulation of G2/M transition of mitotic cell cycle"/>
    <property type="evidence" value="ECO:0007669"/>
    <property type="project" value="Ensembl"/>
</dbReference>
<dbReference type="GO" id="GO:0005634">
    <property type="term" value="C:nucleus"/>
    <property type="evidence" value="ECO:0007669"/>
    <property type="project" value="UniProtKB-SubCell"/>
</dbReference>
<dbReference type="GO" id="GO:0033624">
    <property type="term" value="P:negative regulation of integrin activation"/>
    <property type="evidence" value="ECO:0007669"/>
    <property type="project" value="Ensembl"/>
</dbReference>
<dbReference type="GO" id="GO:0005874">
    <property type="term" value="C:microtubule"/>
    <property type="evidence" value="ECO:0000318"/>
    <property type="project" value="GO_Central"/>
</dbReference>
<evidence type="ECO:0000256" key="14">
    <source>
        <dbReference type="ARBA" id="ARBA00073220"/>
    </source>
</evidence>
<dbReference type="InterPro" id="IPR000253">
    <property type="entry name" value="FHA_dom"/>
</dbReference>
<dbReference type="SMART" id="SM00240">
    <property type="entry name" value="FHA"/>
    <property type="match status" value="1"/>
</dbReference>
<dbReference type="Pfam" id="PF23313">
    <property type="entry name" value="4HB_KIF14"/>
    <property type="match status" value="1"/>
</dbReference>
<evidence type="ECO:0000256" key="15">
    <source>
        <dbReference type="PROSITE-ProRule" id="PRU00283"/>
    </source>
</evidence>
<evidence type="ECO:0000256" key="3">
    <source>
        <dbReference type="ARBA" id="ARBA00004214"/>
    </source>
</evidence>
<comment type="subunit">
    <text evidence="13">Directly interacts with PRC1 within a complex also containing KIF4A, KIF20A and KIF23; targets to the central spindle. Directly interacts with CIT depending on the activation state of the kinase (stronger interaction with the kinase-dead form); targets to the midbody. Interacts with ARRB2; the interaction is detected in the nucleus upon OR1D2 stimulation. Interacts with AKT1; the interaction is detected in the plasma membrane upon INS stimulation and promotes AKT1 phosphorylation. Interacts with SVIL; at midbody during cytokinesis. Interacts with RADIL (via PDZ domain); recruits RADIL to the microtubule network restricting RADIL from interaction with activated RAP1A.</text>
</comment>
<dbReference type="FunFam" id="3.40.850.10:FF:000042">
    <property type="entry name" value="Kinesin family member 14"/>
    <property type="match status" value="1"/>
</dbReference>
<feature type="coiled-coil region" evidence="16">
    <location>
        <begin position="706"/>
        <end position="773"/>
    </location>
</feature>
<dbReference type="InterPro" id="IPR056523">
    <property type="entry name" value="4HB_KIF14"/>
</dbReference>
<dbReference type="GO" id="GO:0021987">
    <property type="term" value="P:cerebral cortex development"/>
    <property type="evidence" value="ECO:0007669"/>
    <property type="project" value="Ensembl"/>
</dbReference>
<keyword evidence="8 15" id="KW-0067">ATP-binding</keyword>
<sequence length="1637" mass="185988">MPIYKVPNISHIRTLSSSSQQHLPENAYIRDRFGEQPTPDVSENERENSLSQSLNKTKERNRTYVLSACNMLASASPALKNGGKLTLQRRTATSKEQSSINATCDGENTQTEKKLTLQCRQRIGSTEIPKTNNANEARRGNTALLSQKNNTTLFPAKRNSNDPPLVKTGPQSLTPCRDVKLNPSMKNNVSLDQIGSNSYRSYTPLKHRTVSTESENVPRSSLLFPAKSDTTSAVKSMGEKNFCKETGIVNVQDGNPKNKNVERLKTPRKGMTDGPKFTPKCMPVQHAQTSTISTVRNKTLCSETTSYAQSIKNGRVQENTRSIQQMFVLQDDTPKQDTCIKDDPFKIENSKVTVAVRVRPFSGRERNEERFQIISMAGQETVVNHPNTKQTYSFSFDFSFWSFDKSPNFAGQEMVYRSLAIPLLERAFEGYNTCLFAYGQTGSGKSYTMMGFDNDERGIIPRFCEDLFKRIEEAETQQIAYHLEMSYFEVYNEKIHDLLIFRRETGQKKDPLRVREHPVFGPYVEDLTVNVVTSYSDIQSWLQLGNKHRATAATGMNDKSSRSHSVFTLVMTQTKTDIVEKEEHEHRIISRVNLVDLAGSERCSAARTSGERLKEGVSINKSLLTLGKVISALSEQNQNKKKVFIPYRESVLTWLLKESLGGNSKTTMIATVSPAARNVEETLSTLRYAQQACYIVNIAKVNEDINAKLIQDLKAEIEKLKLAQKNLQNIDPEKQRVYVQEITSLRMKLHHQEKEMAEMQRAWKEKLEQAEKKKFEETMELQKAGITFKVDNSLPNLVNLNEDPQLSEMLLYMIKEGQTTVGRCKPNSRHDIQLSGILIADDHCIIKHVDGAVSIIPLEDAKTYVNGKCILGPINLHHGDRIILGGDHYFRFNHPVEVQKTKSQSCGVGLHEDGQKGFEFAKNELLAAQRAQLESEIEEARVKAKEEMIQGIQIAKEMAQEELCSQQKNYESRIKSLEAQLKEESHRKQLQEMNNQMTANKIQELEKAKRGLELEVHFNKKRLEMETLAAKEVLEDHTIRHAKILEALEAEKQKIAQEVQTLQQNRGNRKKEPNWNSLKLSMMIKEANVISSKLKNHTVFRRHDATDKENGTGPCVQVRNIKLGVTTFWSMEKFEDKLAAMKEVYETNSTNKSDEIFNDPTDDWEPDILNASVSSVSTKSRSRSLRKSKRISVCLSEVKMRLDSSYLPGSTNKLTSLSSDAPESFLPTICKELIGSALNVFEPTDEEEESIAQSLLETMFTIHTGVIALTKAYEQDEDSQENFFVTDQAAQSCSIMIVSAFKQIILLTKHWGNCFRKNEEFVNIYDEMREDVKHLGGYLQLLFQGSSSDLPLMVAEAQKKIKETLREMVNYIGHLAALSGCGLHFGVENNREARDAKKLFMSDICDGMDAGLSYILDCILKTSRIMQKELLKWYPQNEVQNYIKEKAVAFAKFLEDIISDCKKREITNLLRREESIDQELKKALKRAVEFLELHHCLDQVYQMVTSSLQASYRNGNPLRYFVEKICHLAGNFNTFCIQPALATDSADKPFQRISELLVNQRELDSVAKSLIISFELEHRQDVLKLQDGCVPHVQLDGKQLKRSDATDFWEEKKMPKCELWSVPKSLGPSSPSAIHWV</sequence>
<dbReference type="GO" id="GO:0021685">
    <property type="term" value="P:cerebellar granular layer structural organization"/>
    <property type="evidence" value="ECO:0007669"/>
    <property type="project" value="Ensembl"/>
</dbReference>
<evidence type="ECO:0000256" key="1">
    <source>
        <dbReference type="ARBA" id="ARBA00004123"/>
    </source>
</evidence>
<dbReference type="GeneTree" id="ENSGT00940000156834"/>
<dbReference type="GO" id="GO:0005829">
    <property type="term" value="C:cytosol"/>
    <property type="evidence" value="ECO:0007669"/>
    <property type="project" value="Ensembl"/>
</dbReference>
<evidence type="ECO:0000256" key="10">
    <source>
        <dbReference type="ARBA" id="ARBA00023175"/>
    </source>
</evidence>
<dbReference type="GO" id="GO:0007018">
    <property type="term" value="P:microtubule-based movement"/>
    <property type="evidence" value="ECO:0000318"/>
    <property type="project" value="GO_Central"/>
</dbReference>
<reference evidence="19" key="3">
    <citation type="submission" date="2025-09" db="UniProtKB">
        <authorList>
            <consortium name="Ensembl"/>
        </authorList>
    </citation>
    <scope>IDENTIFICATION</scope>
</reference>
<dbReference type="HOGENOM" id="CLU_003253_0_0_1"/>
<dbReference type="InterPro" id="IPR032405">
    <property type="entry name" value="Kinesin_assoc"/>
</dbReference>
<dbReference type="SUPFAM" id="SSF49879">
    <property type="entry name" value="SMAD/FHA domain"/>
    <property type="match status" value="1"/>
</dbReference>
<evidence type="ECO:0000256" key="4">
    <source>
        <dbReference type="ARBA" id="ARBA00022490"/>
    </source>
</evidence>
<dbReference type="GO" id="GO:0051301">
    <property type="term" value="P:cell division"/>
    <property type="evidence" value="ECO:0007669"/>
    <property type="project" value="Ensembl"/>
</dbReference>
<dbReference type="GO" id="GO:0090543">
    <property type="term" value="C:Flemming body"/>
    <property type="evidence" value="ECO:0007669"/>
    <property type="project" value="Ensembl"/>
</dbReference>
<evidence type="ECO:0000256" key="12">
    <source>
        <dbReference type="ARBA" id="ARBA00023242"/>
    </source>
</evidence>
<evidence type="ECO:0000256" key="5">
    <source>
        <dbReference type="ARBA" id="ARBA00022553"/>
    </source>
</evidence>
<feature type="region of interest" description="Disordered" evidence="17">
    <location>
        <begin position="33"/>
        <end position="58"/>
    </location>
</feature>
<dbReference type="SUPFAM" id="SSF52540">
    <property type="entry name" value="P-loop containing nucleoside triphosphate hydrolases"/>
    <property type="match status" value="1"/>
</dbReference>
<dbReference type="GO" id="GO:0030334">
    <property type="term" value="P:regulation of cell migration"/>
    <property type="evidence" value="ECO:0007669"/>
    <property type="project" value="Ensembl"/>
</dbReference>
<dbReference type="Pfam" id="PF00225">
    <property type="entry name" value="Kinesin"/>
    <property type="match status" value="1"/>
</dbReference>
<organism evidence="19 20">
    <name type="scientific">Anolis carolinensis</name>
    <name type="common">Green anole</name>
    <name type="synonym">American chameleon</name>
    <dbReference type="NCBI Taxonomy" id="28377"/>
    <lineage>
        <taxon>Eukaryota</taxon>
        <taxon>Metazoa</taxon>
        <taxon>Chordata</taxon>
        <taxon>Craniata</taxon>
        <taxon>Vertebrata</taxon>
        <taxon>Euteleostomi</taxon>
        <taxon>Lepidosauria</taxon>
        <taxon>Squamata</taxon>
        <taxon>Bifurcata</taxon>
        <taxon>Unidentata</taxon>
        <taxon>Episquamata</taxon>
        <taxon>Toxicofera</taxon>
        <taxon>Iguania</taxon>
        <taxon>Dactyloidae</taxon>
        <taxon>Anolis</taxon>
    </lineage>
</organism>
<dbReference type="GO" id="GO:0005871">
    <property type="term" value="C:kinesin complex"/>
    <property type="evidence" value="ECO:0000318"/>
    <property type="project" value="GO_Central"/>
</dbReference>
<dbReference type="InterPro" id="IPR008984">
    <property type="entry name" value="SMAD_FHA_dom_sf"/>
</dbReference>
<dbReference type="PROSITE" id="PS50067">
    <property type="entry name" value="KINESIN_MOTOR_2"/>
    <property type="match status" value="1"/>
</dbReference>
<dbReference type="GO" id="GO:0043524">
    <property type="term" value="P:negative regulation of neuron apoptotic process"/>
    <property type="evidence" value="ECO:0007669"/>
    <property type="project" value="Ensembl"/>
</dbReference>
<feature type="coiled-coil region" evidence="16">
    <location>
        <begin position="923"/>
        <end position="1065"/>
    </location>
</feature>
<dbReference type="GO" id="GO:0016887">
    <property type="term" value="F:ATP hydrolysis activity"/>
    <property type="evidence" value="ECO:0000318"/>
    <property type="project" value="GO_Central"/>
</dbReference>
<dbReference type="GO" id="GO:0008017">
    <property type="term" value="F:microtubule binding"/>
    <property type="evidence" value="ECO:0000318"/>
    <property type="project" value="GO_Central"/>
</dbReference>
<dbReference type="GO" id="GO:0030155">
    <property type="term" value="P:regulation of cell adhesion"/>
    <property type="evidence" value="ECO:0007669"/>
    <property type="project" value="Ensembl"/>
</dbReference>
<dbReference type="GO" id="GO:0008574">
    <property type="term" value="F:plus-end-directed microtubule motor activity"/>
    <property type="evidence" value="ECO:0007669"/>
    <property type="project" value="Ensembl"/>
</dbReference>
<dbReference type="GO" id="GO:0031641">
    <property type="term" value="P:regulation of myelination"/>
    <property type="evidence" value="ECO:0007669"/>
    <property type="project" value="Ensembl"/>
</dbReference>
<dbReference type="Pfam" id="PF16183">
    <property type="entry name" value="Kinesin_assoc"/>
    <property type="match status" value="1"/>
</dbReference>
<dbReference type="Ensembl" id="ENSACAT00000006266.4">
    <property type="protein sequence ID" value="ENSACAP00000006129.3"/>
    <property type="gene ID" value="ENSACAG00000006242.4"/>
</dbReference>
<feature type="region of interest" description="Disordered" evidence="17">
    <location>
        <begin position="153"/>
        <end position="173"/>
    </location>
</feature>
<dbReference type="Gene3D" id="3.40.850.10">
    <property type="entry name" value="Kinesin motor domain"/>
    <property type="match status" value="1"/>
</dbReference>
<keyword evidence="5" id="KW-0597">Phosphoprotein</keyword>
<evidence type="ECO:0000259" key="18">
    <source>
        <dbReference type="PROSITE" id="PS50067"/>
    </source>
</evidence>
<feature type="region of interest" description="Disordered" evidence="17">
    <location>
        <begin position="253"/>
        <end position="277"/>
    </location>
</feature>
<feature type="region of interest" description="Disordered" evidence="17">
    <location>
        <begin position="90"/>
        <end position="110"/>
    </location>
</feature>
<feature type="compositionally biased region" description="Polar residues" evidence="17">
    <location>
        <begin position="90"/>
        <end position="109"/>
    </location>
</feature>
<dbReference type="Gene3D" id="2.60.200.20">
    <property type="match status" value="1"/>
</dbReference>
<proteinExistence type="inferred from homology"/>
<comment type="similarity">
    <text evidence="15">Belongs to the TRAFAC class myosin-kinesin ATPase superfamily. Kinesin family.</text>
</comment>
<dbReference type="GO" id="GO:0021693">
    <property type="term" value="P:cerebellar Purkinje cell layer structural organization"/>
    <property type="evidence" value="ECO:0007669"/>
    <property type="project" value="Ensembl"/>
</dbReference>
<dbReference type="InParanoid" id="H9GB60"/>
<dbReference type="STRING" id="28377.ENSACAP00000006129"/>
<dbReference type="InterPro" id="IPR036961">
    <property type="entry name" value="Kinesin_motor_dom_sf"/>
</dbReference>
<keyword evidence="12" id="KW-0539">Nucleus</keyword>
<dbReference type="GO" id="GO:1903429">
    <property type="term" value="P:regulation of cell maturation"/>
    <property type="evidence" value="ECO:0007669"/>
    <property type="project" value="Ensembl"/>
</dbReference>